<accession>A0A6P8B4N6</accession>
<reference evidence="4" key="3">
    <citation type="submission" date="2025-08" db="UniProtKB">
        <authorList>
            <consortium name="RefSeq"/>
        </authorList>
    </citation>
    <scope>IDENTIFICATION</scope>
    <source>
        <strain evidence="4">NI907</strain>
    </source>
</reference>
<name>A0A6P8B4N6_PYRGI</name>
<dbReference type="InterPro" id="IPR001810">
    <property type="entry name" value="F-box_dom"/>
</dbReference>
<organism evidence="3 4">
    <name type="scientific">Pyricularia grisea</name>
    <name type="common">Crabgrass-specific blast fungus</name>
    <name type="synonym">Magnaporthe grisea</name>
    <dbReference type="NCBI Taxonomy" id="148305"/>
    <lineage>
        <taxon>Eukaryota</taxon>
        <taxon>Fungi</taxon>
        <taxon>Dikarya</taxon>
        <taxon>Ascomycota</taxon>
        <taxon>Pezizomycotina</taxon>
        <taxon>Sordariomycetes</taxon>
        <taxon>Sordariomycetidae</taxon>
        <taxon>Magnaporthales</taxon>
        <taxon>Pyriculariaceae</taxon>
        <taxon>Pyricularia</taxon>
    </lineage>
</organism>
<feature type="domain" description="F-box" evidence="2">
    <location>
        <begin position="76"/>
        <end position="123"/>
    </location>
</feature>
<dbReference type="KEGG" id="pgri:PgNI_05592"/>
<evidence type="ECO:0000256" key="1">
    <source>
        <dbReference type="SAM" id="MobiDB-lite"/>
    </source>
</evidence>
<dbReference type="GeneID" id="41960532"/>
<evidence type="ECO:0000313" key="4">
    <source>
        <dbReference type="RefSeq" id="XP_030982110.1"/>
    </source>
</evidence>
<sequence>MSSLWSSMESSPEPMSNNYSTTEYSFREDEADAIIKTVGFGSRWYDEMAVRFPPEDHADAVSSLSQPFNRISTERLGSLDCLPLELLQDVMLRLDLQSLFRFRQSNAKAREMVGTLKDLYTLRHVQHTAEISLHDLAQLVCTKDCAVCGDFASMIFLPPWIRYCYTCLFVSCEASVQTKAWVRKNLSLNKAQVKKLATLKTLAGSYDKSGRTVFKVRKDIISLYRACKVAGVARLCETFKRLSSAICLMACCCAPYYNTRAGKVTHGFRCAGCYKWYMDQLELDDDFWLGSPMEMLESRADSALHDRDSFLEHFKRCGEGQRLWESSDGGSLLPVVPILEKYRLTE</sequence>
<gene>
    <name evidence="4" type="ORF">PgNI_05592</name>
</gene>
<dbReference type="Pfam" id="PF00646">
    <property type="entry name" value="F-box"/>
    <property type="match status" value="1"/>
</dbReference>
<proteinExistence type="predicted"/>
<dbReference type="RefSeq" id="XP_030982110.1">
    <property type="nucleotide sequence ID" value="XM_031125623.1"/>
</dbReference>
<dbReference type="PROSITE" id="PS50181">
    <property type="entry name" value="FBOX"/>
    <property type="match status" value="1"/>
</dbReference>
<reference evidence="3 4" key="1">
    <citation type="journal article" date="2019" name="Mol. Biol. Evol.">
        <title>Blast fungal genomes show frequent chromosomal changes, gene gains and losses, and effector gene turnover.</title>
        <authorList>
            <person name="Gomez Luciano L.B."/>
            <person name="Jason Tsai I."/>
            <person name="Chuma I."/>
            <person name="Tosa Y."/>
            <person name="Chen Y.H."/>
            <person name="Li J.Y."/>
            <person name="Li M.Y."/>
            <person name="Jade Lu M.Y."/>
            <person name="Nakayashiki H."/>
            <person name="Li W.H."/>
        </authorList>
    </citation>
    <scope>NUCLEOTIDE SEQUENCE [LARGE SCALE GENOMIC DNA]</scope>
    <source>
        <strain evidence="3 4">NI907</strain>
    </source>
</reference>
<keyword evidence="3" id="KW-1185">Reference proteome</keyword>
<evidence type="ECO:0000259" key="2">
    <source>
        <dbReference type="PROSITE" id="PS50181"/>
    </source>
</evidence>
<dbReference type="AlphaFoldDB" id="A0A6P8B4N6"/>
<reference evidence="4" key="2">
    <citation type="submission" date="2019-10" db="EMBL/GenBank/DDBJ databases">
        <authorList>
            <consortium name="NCBI Genome Project"/>
        </authorList>
    </citation>
    <scope>NUCLEOTIDE SEQUENCE</scope>
    <source>
        <strain evidence="4">NI907</strain>
    </source>
</reference>
<protein>
    <recommendedName>
        <fullName evidence="2">F-box domain-containing protein</fullName>
    </recommendedName>
</protein>
<evidence type="ECO:0000313" key="3">
    <source>
        <dbReference type="Proteomes" id="UP000515153"/>
    </source>
</evidence>
<feature type="compositionally biased region" description="Low complexity" evidence="1">
    <location>
        <begin position="1"/>
        <end position="16"/>
    </location>
</feature>
<feature type="region of interest" description="Disordered" evidence="1">
    <location>
        <begin position="1"/>
        <end position="20"/>
    </location>
</feature>
<dbReference type="Proteomes" id="UP000515153">
    <property type="component" value="Chromosome I"/>
</dbReference>